<evidence type="ECO:0000313" key="2">
    <source>
        <dbReference type="EMBL" id="GIM92421.1"/>
    </source>
</evidence>
<dbReference type="Proteomes" id="UP000677082">
    <property type="component" value="Unassembled WGS sequence"/>
</dbReference>
<dbReference type="EMBL" id="BOQN01000055">
    <property type="protein sequence ID" value="GIM92421.1"/>
    <property type="molecule type" value="Genomic_DNA"/>
</dbReference>
<proteinExistence type="predicted"/>
<name>A0A919W877_9ACTN</name>
<feature type="region of interest" description="Disordered" evidence="1">
    <location>
        <begin position="74"/>
        <end position="93"/>
    </location>
</feature>
<accession>A0A919W877</accession>
<comment type="caution">
    <text evidence="2">The sequence shown here is derived from an EMBL/GenBank/DDBJ whole genome shotgun (WGS) entry which is preliminary data.</text>
</comment>
<keyword evidence="3" id="KW-1185">Reference proteome</keyword>
<dbReference type="AlphaFoldDB" id="A0A919W877"/>
<gene>
    <name evidence="2" type="ORF">Ato02nite_042140</name>
</gene>
<evidence type="ECO:0000313" key="3">
    <source>
        <dbReference type="Proteomes" id="UP000677082"/>
    </source>
</evidence>
<sequence>MHRAGRLRYIGRTAQLTLSQQQEAGQMLTAATGDHPWPQPLPAAWIGQPERREPQPYLQVAPLLIAEIVADQAYDRGRNRRTRRTGRARQSVH</sequence>
<organism evidence="2 3">
    <name type="scientific">Paractinoplanes toevensis</name>
    <dbReference type="NCBI Taxonomy" id="571911"/>
    <lineage>
        <taxon>Bacteria</taxon>
        <taxon>Bacillati</taxon>
        <taxon>Actinomycetota</taxon>
        <taxon>Actinomycetes</taxon>
        <taxon>Micromonosporales</taxon>
        <taxon>Micromonosporaceae</taxon>
        <taxon>Paractinoplanes</taxon>
    </lineage>
</organism>
<evidence type="ECO:0000256" key="1">
    <source>
        <dbReference type="SAM" id="MobiDB-lite"/>
    </source>
</evidence>
<protein>
    <submittedName>
        <fullName evidence="2">Uncharacterized protein</fullName>
    </submittedName>
</protein>
<feature type="compositionally biased region" description="Basic residues" evidence="1">
    <location>
        <begin position="78"/>
        <end position="93"/>
    </location>
</feature>
<reference evidence="2 3" key="1">
    <citation type="submission" date="2021-03" db="EMBL/GenBank/DDBJ databases">
        <title>Whole genome shotgun sequence of Actinoplanes toevensis NBRC 105298.</title>
        <authorList>
            <person name="Komaki H."/>
            <person name="Tamura T."/>
        </authorList>
    </citation>
    <scope>NUCLEOTIDE SEQUENCE [LARGE SCALE GENOMIC DNA]</scope>
    <source>
        <strain evidence="2 3">NBRC 105298</strain>
    </source>
</reference>